<dbReference type="AlphaFoldDB" id="A0A9Q0YDM6"/>
<dbReference type="Proteomes" id="UP001152320">
    <property type="component" value="Chromosome 22"/>
</dbReference>
<comment type="caution">
    <text evidence="3">The sequence shown here is derived from an EMBL/GenBank/DDBJ whole genome shotgun (WGS) entry which is preliminary data.</text>
</comment>
<dbReference type="InterPro" id="IPR036259">
    <property type="entry name" value="MFS_trans_sf"/>
</dbReference>
<evidence type="ECO:0000256" key="1">
    <source>
        <dbReference type="ARBA" id="ARBA00009172"/>
    </source>
</evidence>
<dbReference type="InterPro" id="IPR051951">
    <property type="entry name" value="UNC-93_regulatory"/>
</dbReference>
<feature type="transmembrane region" description="Helical" evidence="2">
    <location>
        <begin position="48"/>
        <end position="67"/>
    </location>
</feature>
<keyword evidence="4" id="KW-1185">Reference proteome</keyword>
<dbReference type="EMBL" id="JAIZAY010000022">
    <property type="protein sequence ID" value="KAJ8020380.1"/>
    <property type="molecule type" value="Genomic_DNA"/>
</dbReference>
<keyword evidence="2" id="KW-1133">Transmembrane helix</keyword>
<feature type="transmembrane region" description="Helical" evidence="2">
    <location>
        <begin position="20"/>
        <end position="41"/>
    </location>
</feature>
<organism evidence="3 4">
    <name type="scientific">Holothuria leucospilota</name>
    <name type="common">Black long sea cucumber</name>
    <name type="synonym">Mertensiothuria leucospilota</name>
    <dbReference type="NCBI Taxonomy" id="206669"/>
    <lineage>
        <taxon>Eukaryota</taxon>
        <taxon>Metazoa</taxon>
        <taxon>Echinodermata</taxon>
        <taxon>Eleutherozoa</taxon>
        <taxon>Echinozoa</taxon>
        <taxon>Holothuroidea</taxon>
        <taxon>Aspidochirotacea</taxon>
        <taxon>Aspidochirotida</taxon>
        <taxon>Holothuriidae</taxon>
        <taxon>Holothuria</taxon>
    </lineage>
</organism>
<evidence type="ECO:0000313" key="4">
    <source>
        <dbReference type="Proteomes" id="UP001152320"/>
    </source>
</evidence>
<dbReference type="OrthoDB" id="78663at2759"/>
<keyword evidence="2" id="KW-0472">Membrane</keyword>
<comment type="similarity">
    <text evidence="1">Belongs to the unc-93 family.</text>
</comment>
<evidence type="ECO:0000313" key="3">
    <source>
        <dbReference type="EMBL" id="KAJ8020380.1"/>
    </source>
</evidence>
<sequence>MVLPIPSFHHFGGLSKVTGRIAVIISGTVIFGILIAVLLTWTPKAGQLWVMFVVPVLWGVAGAPWGTQINATYGSLFPSNQQAAFSNYRLWESMGFTLAFS</sequence>
<protein>
    <submittedName>
        <fullName evidence="3">Protein unc-93-like A</fullName>
    </submittedName>
</protein>
<name>A0A9Q0YDM6_HOLLE</name>
<reference evidence="3" key="1">
    <citation type="submission" date="2021-10" db="EMBL/GenBank/DDBJ databases">
        <title>Tropical sea cucumber genome reveals ecological adaptation and Cuvierian tubules defense mechanism.</title>
        <authorList>
            <person name="Chen T."/>
        </authorList>
    </citation>
    <scope>NUCLEOTIDE SEQUENCE</scope>
    <source>
        <strain evidence="3">Nanhai2018</strain>
        <tissue evidence="3">Muscle</tissue>
    </source>
</reference>
<accession>A0A9Q0YDM6</accession>
<dbReference type="PANTHER" id="PTHR19444:SF13">
    <property type="entry name" value="PROTEIN UNC-93 HOMOLOG A"/>
    <property type="match status" value="1"/>
</dbReference>
<dbReference type="SUPFAM" id="SSF103473">
    <property type="entry name" value="MFS general substrate transporter"/>
    <property type="match status" value="1"/>
</dbReference>
<dbReference type="PANTHER" id="PTHR19444">
    <property type="entry name" value="UNC-93 RELATED"/>
    <property type="match status" value="1"/>
</dbReference>
<keyword evidence="2" id="KW-0812">Transmembrane</keyword>
<proteinExistence type="inferred from homology"/>
<evidence type="ECO:0000256" key="2">
    <source>
        <dbReference type="SAM" id="Phobius"/>
    </source>
</evidence>
<gene>
    <name evidence="3" type="ORF">HOLleu_39955</name>
</gene>